<evidence type="ECO:0000313" key="2">
    <source>
        <dbReference type="Proteomes" id="UP000192917"/>
    </source>
</evidence>
<dbReference type="RefSeq" id="WP_085123474.1">
    <property type="nucleotide sequence ID" value="NZ_FWZX01000011.1"/>
</dbReference>
<name>A0A1Y6BZA1_9PROT</name>
<accession>A0A1Y6BZA1</accession>
<keyword evidence="2" id="KW-1185">Reference proteome</keyword>
<sequence>MTRASGGFQPYVSDPSVCCSQRVGELHAYWRSLCRDGLLPARRDVEPTDIKALLPNILLMDIEQDPLRVRYRLVGTAIAELSRRDITGLYLDEIRFDEPRERSIFEAGYRLLLATRAPVFGRILWLARADMTLTYESAIFPLAGDGRTIDKAIAVEHYLDVDPREVAERVPSRPSRDER</sequence>
<dbReference type="EMBL" id="FWZX01000011">
    <property type="protein sequence ID" value="SMF33101.1"/>
    <property type="molecule type" value="Genomic_DNA"/>
</dbReference>
<dbReference type="Proteomes" id="UP000192917">
    <property type="component" value="Unassembled WGS sequence"/>
</dbReference>
<dbReference type="Pfam" id="PF07310">
    <property type="entry name" value="PAS_5"/>
    <property type="match status" value="1"/>
</dbReference>
<proteinExistence type="predicted"/>
<gene>
    <name evidence="1" type="ORF">SAMN05428998_11197</name>
</gene>
<organism evidence="1 2">
    <name type="scientific">Tistlia consotensis USBA 355</name>
    <dbReference type="NCBI Taxonomy" id="560819"/>
    <lineage>
        <taxon>Bacteria</taxon>
        <taxon>Pseudomonadati</taxon>
        <taxon>Pseudomonadota</taxon>
        <taxon>Alphaproteobacteria</taxon>
        <taxon>Rhodospirillales</taxon>
        <taxon>Rhodovibrionaceae</taxon>
        <taxon>Tistlia</taxon>
    </lineage>
</organism>
<reference evidence="1 2" key="1">
    <citation type="submission" date="2017-04" db="EMBL/GenBank/DDBJ databases">
        <authorList>
            <person name="Afonso C.L."/>
            <person name="Miller P.J."/>
            <person name="Scott M.A."/>
            <person name="Spackman E."/>
            <person name="Goraichik I."/>
            <person name="Dimitrov K.M."/>
            <person name="Suarez D.L."/>
            <person name="Swayne D.E."/>
        </authorList>
    </citation>
    <scope>NUCLEOTIDE SEQUENCE [LARGE SCALE GENOMIC DNA]</scope>
    <source>
        <strain evidence="1 2">USBA 355</strain>
    </source>
</reference>
<evidence type="ECO:0000313" key="1">
    <source>
        <dbReference type="EMBL" id="SMF33101.1"/>
    </source>
</evidence>
<protein>
    <submittedName>
        <fullName evidence="1">PAS domain-containing protein</fullName>
    </submittedName>
</protein>
<dbReference type="AlphaFoldDB" id="A0A1Y6BZA1"/>
<dbReference type="InterPro" id="IPR009922">
    <property type="entry name" value="DUF1457"/>
</dbReference>